<proteinExistence type="predicted"/>
<sequence>MYSFKPWTPKGKTLPVRFYINGNSKEYLSKVSNKIQVTALTVGRKREIEAFLFDHGIDLNTVGLTELGDRLSSVGLVSGGGRGATTASRSYSRGNVVQASFGRKRRSIDDVDFSFVNKSQEDLYHEANRLSPSDTPFKDSSRRSLAIAVDHREPSALINGVQSIGLNTTVMSLDAGDVLVSDMTDSSRLLLIERKTITDLYTNISGENKHAHHQAERYYDMMVEYASQGVSLQVIWIVEGEKASDGTIRGLYNLLPQVKQVDGWMNYLIAVCGQYVVATFNTNHTCYMIAKLAQGWVEKSLYYPVKVGNVRVDKSRRERTAMTGEFKAPVKAETSHRGVIRADDGLIGMLGIMPCINRKIAENLAKTGRTFVEIVSMTEAELKEIDGIGDKTAKNIRKMFDSKL</sequence>
<protein>
    <submittedName>
        <fullName evidence="2">ERCC4 domain-containing protein</fullName>
    </submittedName>
</protein>
<organism evidence="2 3">
    <name type="scientific">Vibrio parahaemolyticus</name>
    <dbReference type="NCBI Taxonomy" id="670"/>
    <lineage>
        <taxon>Bacteria</taxon>
        <taxon>Pseudomonadati</taxon>
        <taxon>Pseudomonadota</taxon>
        <taxon>Gammaproteobacteria</taxon>
        <taxon>Vibrionales</taxon>
        <taxon>Vibrionaceae</taxon>
        <taxon>Vibrio</taxon>
    </lineage>
</organism>
<dbReference type="Pfam" id="PF14520">
    <property type="entry name" value="HHH_5"/>
    <property type="match status" value="1"/>
</dbReference>
<reference evidence="2" key="1">
    <citation type="submission" date="2023-06" db="EMBL/GenBank/DDBJ databases">
        <title>Genomic Diversity of Vibrio spp. and Metagenomic Analysis of Pathogens in Florida Gulf Coastal Waters Following Hurricane Ian.</title>
        <authorList>
            <person name="Brumfield K.D."/>
        </authorList>
    </citation>
    <scope>NUCLEOTIDE SEQUENCE</scope>
    <source>
        <strain evidence="2">WBS2B-138</strain>
    </source>
</reference>
<evidence type="ECO:0000313" key="2">
    <source>
        <dbReference type="EMBL" id="MDS1821020.1"/>
    </source>
</evidence>
<dbReference type="EMBL" id="JAUHGG010000003">
    <property type="protein sequence ID" value="MDS1821020.1"/>
    <property type="molecule type" value="Genomic_DNA"/>
</dbReference>
<gene>
    <name evidence="2" type="ORF">QX249_10150</name>
</gene>
<dbReference type="InterPro" id="IPR010994">
    <property type="entry name" value="RuvA_2-like"/>
</dbReference>
<dbReference type="Pfam" id="PF02732">
    <property type="entry name" value="ERCC4"/>
    <property type="match status" value="1"/>
</dbReference>
<evidence type="ECO:0000313" key="3">
    <source>
        <dbReference type="Proteomes" id="UP001253193"/>
    </source>
</evidence>
<name>A0AAW8Q018_VIBPH</name>
<dbReference type="Proteomes" id="UP001253193">
    <property type="component" value="Unassembled WGS sequence"/>
</dbReference>
<dbReference type="InterPro" id="IPR006166">
    <property type="entry name" value="ERCC4_domain"/>
</dbReference>
<accession>A0AAW8Q018</accession>
<comment type="caution">
    <text evidence="2">The sequence shown here is derived from an EMBL/GenBank/DDBJ whole genome shotgun (WGS) entry which is preliminary data.</text>
</comment>
<dbReference type="GO" id="GO:0004518">
    <property type="term" value="F:nuclease activity"/>
    <property type="evidence" value="ECO:0007669"/>
    <property type="project" value="InterPro"/>
</dbReference>
<dbReference type="Gene3D" id="3.40.50.10130">
    <property type="match status" value="1"/>
</dbReference>
<dbReference type="AlphaFoldDB" id="A0AAW8Q018"/>
<evidence type="ECO:0000259" key="1">
    <source>
        <dbReference type="Pfam" id="PF02732"/>
    </source>
</evidence>
<dbReference type="GO" id="GO:0006259">
    <property type="term" value="P:DNA metabolic process"/>
    <property type="evidence" value="ECO:0007669"/>
    <property type="project" value="UniProtKB-ARBA"/>
</dbReference>
<feature type="domain" description="ERCC4" evidence="1">
    <location>
        <begin position="149"/>
        <end position="292"/>
    </location>
</feature>
<dbReference type="InterPro" id="IPR011335">
    <property type="entry name" value="Restrct_endonuc-II-like"/>
</dbReference>
<dbReference type="Gene3D" id="1.10.150.20">
    <property type="entry name" value="5' to 3' exonuclease, C-terminal subdomain"/>
    <property type="match status" value="1"/>
</dbReference>
<dbReference type="GO" id="GO:0003677">
    <property type="term" value="F:DNA binding"/>
    <property type="evidence" value="ECO:0007669"/>
    <property type="project" value="InterPro"/>
</dbReference>
<dbReference type="SUPFAM" id="SSF47781">
    <property type="entry name" value="RuvA domain 2-like"/>
    <property type="match status" value="1"/>
</dbReference>
<dbReference type="RefSeq" id="WP_311019817.1">
    <property type="nucleotide sequence ID" value="NZ_JAUHGG010000003.1"/>
</dbReference>
<dbReference type="SUPFAM" id="SSF52980">
    <property type="entry name" value="Restriction endonuclease-like"/>
    <property type="match status" value="1"/>
</dbReference>